<dbReference type="EnsemblPlants" id="Pp3c20_22750V3.2">
    <property type="protein sequence ID" value="PAC:32945721.CDS.1"/>
    <property type="gene ID" value="Pp3c20_22750"/>
</dbReference>
<gene>
    <name evidence="2" type="ORF">PHYPA_025465</name>
</gene>
<sequence>MEWCDILLGFHLSIFTTDVSEVPSARVEIRGYPDEGLVMLLGEPRLVGCFFCFFGFLSSVDQRRLSINRMKNVI</sequence>
<reference evidence="2 4" key="2">
    <citation type="journal article" date="2018" name="Plant J.">
        <title>The Physcomitrella patens chromosome-scale assembly reveals moss genome structure and evolution.</title>
        <authorList>
            <person name="Lang D."/>
            <person name="Ullrich K.K."/>
            <person name="Murat F."/>
            <person name="Fuchs J."/>
            <person name="Jenkins J."/>
            <person name="Haas F.B."/>
            <person name="Piednoel M."/>
            <person name="Gundlach H."/>
            <person name="Van Bel M."/>
            <person name="Meyberg R."/>
            <person name="Vives C."/>
            <person name="Morata J."/>
            <person name="Symeonidi A."/>
            <person name="Hiss M."/>
            <person name="Muchero W."/>
            <person name="Kamisugi Y."/>
            <person name="Saleh O."/>
            <person name="Blanc G."/>
            <person name="Decker E.L."/>
            <person name="van Gessel N."/>
            <person name="Grimwood J."/>
            <person name="Hayes R.D."/>
            <person name="Graham S.W."/>
            <person name="Gunter L.E."/>
            <person name="McDaniel S.F."/>
            <person name="Hoernstein S.N.W."/>
            <person name="Larsson A."/>
            <person name="Li F.W."/>
            <person name="Perroud P.F."/>
            <person name="Phillips J."/>
            <person name="Ranjan P."/>
            <person name="Rokshar D.S."/>
            <person name="Rothfels C.J."/>
            <person name="Schneider L."/>
            <person name="Shu S."/>
            <person name="Stevenson D.W."/>
            <person name="Thummler F."/>
            <person name="Tillich M."/>
            <person name="Villarreal Aguilar J.C."/>
            <person name="Widiez T."/>
            <person name="Wong G.K."/>
            <person name="Wymore A."/>
            <person name="Zhang Y."/>
            <person name="Zimmer A.D."/>
            <person name="Quatrano R.S."/>
            <person name="Mayer K.F.X."/>
            <person name="Goodstein D."/>
            <person name="Casacuberta J.M."/>
            <person name="Vandepoele K."/>
            <person name="Reski R."/>
            <person name="Cuming A.C."/>
            <person name="Tuskan G.A."/>
            <person name="Maumus F."/>
            <person name="Salse J."/>
            <person name="Schmutz J."/>
            <person name="Rensing S.A."/>
        </authorList>
    </citation>
    <scope>NUCLEOTIDE SEQUENCE [LARGE SCALE GENOMIC DNA]</scope>
    <source>
        <strain evidence="3 4">cv. Gransden 2004</strain>
    </source>
</reference>
<dbReference type="EnsemblPlants" id="Pp3c20_22750V3.1">
    <property type="protein sequence ID" value="PAC:32945720.CDS.1"/>
    <property type="gene ID" value="Pp3c20_22750"/>
</dbReference>
<dbReference type="EMBL" id="ABEU02000020">
    <property type="protein sequence ID" value="PNR33521.1"/>
    <property type="molecule type" value="Genomic_DNA"/>
</dbReference>
<evidence type="ECO:0000256" key="1">
    <source>
        <dbReference type="SAM" id="Phobius"/>
    </source>
</evidence>
<evidence type="ECO:0000313" key="3">
    <source>
        <dbReference type="EnsemblPlants" id="PAC:32945720.CDS.1"/>
    </source>
</evidence>
<dbReference type="Proteomes" id="UP000006727">
    <property type="component" value="Chromosome 20"/>
</dbReference>
<keyword evidence="1" id="KW-0812">Transmembrane</keyword>
<keyword evidence="1" id="KW-1133">Transmembrane helix</keyword>
<dbReference type="InParanoid" id="A0A2K1IW67"/>
<organism evidence="2">
    <name type="scientific">Physcomitrium patens</name>
    <name type="common">Spreading-leaved earth moss</name>
    <name type="synonym">Physcomitrella patens</name>
    <dbReference type="NCBI Taxonomy" id="3218"/>
    <lineage>
        <taxon>Eukaryota</taxon>
        <taxon>Viridiplantae</taxon>
        <taxon>Streptophyta</taxon>
        <taxon>Embryophyta</taxon>
        <taxon>Bryophyta</taxon>
        <taxon>Bryophytina</taxon>
        <taxon>Bryopsida</taxon>
        <taxon>Funariidae</taxon>
        <taxon>Funariales</taxon>
        <taxon>Funariaceae</taxon>
        <taxon>Physcomitrium</taxon>
    </lineage>
</organism>
<dbReference type="Gramene" id="Pp3c20_22750V3.2">
    <property type="protein sequence ID" value="PAC:32945721.CDS.1"/>
    <property type="gene ID" value="Pp3c20_22750"/>
</dbReference>
<reference evidence="3" key="3">
    <citation type="submission" date="2020-12" db="UniProtKB">
        <authorList>
            <consortium name="EnsemblPlants"/>
        </authorList>
    </citation>
    <scope>IDENTIFICATION</scope>
</reference>
<feature type="transmembrane region" description="Helical" evidence="1">
    <location>
        <begin position="37"/>
        <end position="60"/>
    </location>
</feature>
<keyword evidence="1" id="KW-0472">Membrane</keyword>
<evidence type="ECO:0000313" key="4">
    <source>
        <dbReference type="Proteomes" id="UP000006727"/>
    </source>
</evidence>
<dbReference type="AlphaFoldDB" id="A0A2K1IW67"/>
<reference evidence="2 4" key="1">
    <citation type="journal article" date="2008" name="Science">
        <title>The Physcomitrella genome reveals evolutionary insights into the conquest of land by plants.</title>
        <authorList>
            <person name="Rensing S."/>
            <person name="Lang D."/>
            <person name="Zimmer A."/>
            <person name="Terry A."/>
            <person name="Salamov A."/>
            <person name="Shapiro H."/>
            <person name="Nishiyama T."/>
            <person name="Perroud P.-F."/>
            <person name="Lindquist E."/>
            <person name="Kamisugi Y."/>
            <person name="Tanahashi T."/>
            <person name="Sakakibara K."/>
            <person name="Fujita T."/>
            <person name="Oishi K."/>
            <person name="Shin-I T."/>
            <person name="Kuroki Y."/>
            <person name="Toyoda A."/>
            <person name="Suzuki Y."/>
            <person name="Hashimoto A."/>
            <person name="Yamaguchi K."/>
            <person name="Sugano A."/>
            <person name="Kohara Y."/>
            <person name="Fujiyama A."/>
            <person name="Anterola A."/>
            <person name="Aoki S."/>
            <person name="Ashton N."/>
            <person name="Barbazuk W.B."/>
            <person name="Barker E."/>
            <person name="Bennetzen J."/>
            <person name="Bezanilla M."/>
            <person name="Blankenship R."/>
            <person name="Cho S.H."/>
            <person name="Dutcher S."/>
            <person name="Estelle M."/>
            <person name="Fawcett J.A."/>
            <person name="Gundlach H."/>
            <person name="Hanada K."/>
            <person name="Heyl A."/>
            <person name="Hicks K.A."/>
            <person name="Hugh J."/>
            <person name="Lohr M."/>
            <person name="Mayer K."/>
            <person name="Melkozernov A."/>
            <person name="Murata T."/>
            <person name="Nelson D."/>
            <person name="Pils B."/>
            <person name="Prigge M."/>
            <person name="Reiss B."/>
            <person name="Renner T."/>
            <person name="Rombauts S."/>
            <person name="Rushton P."/>
            <person name="Sanderfoot A."/>
            <person name="Schween G."/>
            <person name="Shiu S.-H."/>
            <person name="Stueber K."/>
            <person name="Theodoulou F.L."/>
            <person name="Tu H."/>
            <person name="Van de Peer Y."/>
            <person name="Verrier P.J."/>
            <person name="Waters E."/>
            <person name="Wood A."/>
            <person name="Yang L."/>
            <person name="Cove D."/>
            <person name="Cuming A."/>
            <person name="Hasebe M."/>
            <person name="Lucas S."/>
            <person name="Mishler D.B."/>
            <person name="Reski R."/>
            <person name="Grigoriev I."/>
            <person name="Quatrano R.S."/>
            <person name="Boore J.L."/>
        </authorList>
    </citation>
    <scope>NUCLEOTIDE SEQUENCE [LARGE SCALE GENOMIC DNA]</scope>
    <source>
        <strain evidence="3 4">cv. Gransden 2004</strain>
    </source>
</reference>
<protein>
    <submittedName>
        <fullName evidence="2 3">Uncharacterized protein</fullName>
    </submittedName>
</protein>
<dbReference type="Gramene" id="Pp3c20_22750V3.1">
    <property type="protein sequence ID" value="PAC:32945720.CDS.1"/>
    <property type="gene ID" value="Pp3c20_22750"/>
</dbReference>
<accession>A0A2K1IW67</accession>
<name>A0A2K1IW67_PHYPA</name>
<evidence type="ECO:0000313" key="2">
    <source>
        <dbReference type="EMBL" id="PNR33521.1"/>
    </source>
</evidence>
<proteinExistence type="predicted"/>
<keyword evidence="4" id="KW-1185">Reference proteome</keyword>